<organism evidence="1 2">
    <name type="scientific">Bauhinia variegata</name>
    <name type="common">Purple orchid tree</name>
    <name type="synonym">Phanera variegata</name>
    <dbReference type="NCBI Taxonomy" id="167791"/>
    <lineage>
        <taxon>Eukaryota</taxon>
        <taxon>Viridiplantae</taxon>
        <taxon>Streptophyta</taxon>
        <taxon>Embryophyta</taxon>
        <taxon>Tracheophyta</taxon>
        <taxon>Spermatophyta</taxon>
        <taxon>Magnoliopsida</taxon>
        <taxon>eudicotyledons</taxon>
        <taxon>Gunneridae</taxon>
        <taxon>Pentapetalae</taxon>
        <taxon>rosids</taxon>
        <taxon>fabids</taxon>
        <taxon>Fabales</taxon>
        <taxon>Fabaceae</taxon>
        <taxon>Cercidoideae</taxon>
        <taxon>Cercideae</taxon>
        <taxon>Bauhiniinae</taxon>
        <taxon>Bauhinia</taxon>
    </lineage>
</organism>
<comment type="caution">
    <text evidence="1">The sequence shown here is derived from an EMBL/GenBank/DDBJ whole genome shotgun (WGS) entry which is preliminary data.</text>
</comment>
<evidence type="ECO:0000313" key="1">
    <source>
        <dbReference type="EMBL" id="KAI4297593.1"/>
    </source>
</evidence>
<protein>
    <submittedName>
        <fullName evidence="1">Uncharacterized protein</fullName>
    </submittedName>
</protein>
<dbReference type="EMBL" id="CM039439">
    <property type="protein sequence ID" value="KAI4297593.1"/>
    <property type="molecule type" value="Genomic_DNA"/>
</dbReference>
<proteinExistence type="predicted"/>
<reference evidence="1 2" key="1">
    <citation type="journal article" date="2022" name="DNA Res.">
        <title>Chromosomal-level genome assembly of the orchid tree Bauhinia variegata (Leguminosae; Cercidoideae) supports the allotetraploid origin hypothesis of Bauhinia.</title>
        <authorList>
            <person name="Zhong Y."/>
            <person name="Chen Y."/>
            <person name="Zheng D."/>
            <person name="Pang J."/>
            <person name="Liu Y."/>
            <person name="Luo S."/>
            <person name="Meng S."/>
            <person name="Qian L."/>
            <person name="Wei D."/>
            <person name="Dai S."/>
            <person name="Zhou R."/>
        </authorList>
    </citation>
    <scope>NUCLEOTIDE SEQUENCE [LARGE SCALE GENOMIC DNA]</scope>
    <source>
        <strain evidence="1">BV-YZ2020</strain>
    </source>
</reference>
<evidence type="ECO:0000313" key="2">
    <source>
        <dbReference type="Proteomes" id="UP000828941"/>
    </source>
</evidence>
<keyword evidence="2" id="KW-1185">Reference proteome</keyword>
<dbReference type="Proteomes" id="UP000828941">
    <property type="component" value="Chromosome 14"/>
</dbReference>
<sequence length="176" mass="20680">MKAHKSWIFELREILRENKNSHYLLDSWTQLNSVGSLIHIFFHQERFLKLLDSRIWSILLSRNSQGSRSNRYFTIKGVVLFVAAVLLYHINNRKMVERKNLYLTGLLPIPMNSIGPRNDTLEESFWSSNINRLIVSLLYLPKGKKISESFFLDPKESTWVPPITKKIICIDIQYKA</sequence>
<accession>A0ACB9KK52</accession>
<gene>
    <name evidence="1" type="ORF">L6164_037478</name>
</gene>
<name>A0ACB9KK52_BAUVA</name>